<protein>
    <recommendedName>
        <fullName evidence="6">NOT transcription complex subunit VIP2</fullName>
    </recommendedName>
</protein>
<sequence length="126" mass="14179">MGSYDQLIQQYQQHQNQSQFRLQMSAVNQSFRDQGMKSIQTTQPDPFGLLGLLSVIRMSDPDLTSLALGIDLTTLGLNLNSSENLHKTFGSPWSDEPAKGDPEFNVPQCYYAKQPPALHVRFLHNV</sequence>
<organism evidence="4 5">
    <name type="scientific">Vigna mungo</name>
    <name type="common">Black gram</name>
    <name type="synonym">Phaseolus mungo</name>
    <dbReference type="NCBI Taxonomy" id="3915"/>
    <lineage>
        <taxon>Eukaryota</taxon>
        <taxon>Viridiplantae</taxon>
        <taxon>Streptophyta</taxon>
        <taxon>Embryophyta</taxon>
        <taxon>Tracheophyta</taxon>
        <taxon>Spermatophyta</taxon>
        <taxon>Magnoliopsida</taxon>
        <taxon>eudicotyledons</taxon>
        <taxon>Gunneridae</taxon>
        <taxon>Pentapetalae</taxon>
        <taxon>rosids</taxon>
        <taxon>fabids</taxon>
        <taxon>Fabales</taxon>
        <taxon>Fabaceae</taxon>
        <taxon>Papilionoideae</taxon>
        <taxon>50 kb inversion clade</taxon>
        <taxon>NPAAA clade</taxon>
        <taxon>indigoferoid/millettioid clade</taxon>
        <taxon>Phaseoleae</taxon>
        <taxon>Vigna</taxon>
    </lineage>
</organism>
<evidence type="ECO:0000313" key="5">
    <source>
        <dbReference type="Proteomes" id="UP001374535"/>
    </source>
</evidence>
<keyword evidence="3" id="KW-0804">Transcription</keyword>
<dbReference type="Gene3D" id="2.30.30.1020">
    <property type="entry name" value="CCR4-NOT complex subunit 2/3/5, C-terminal domain"/>
    <property type="match status" value="1"/>
</dbReference>
<reference evidence="4 5" key="1">
    <citation type="journal article" date="2023" name="Life. Sci Alliance">
        <title>Evolutionary insights into 3D genome organization and epigenetic landscape of Vigna mungo.</title>
        <authorList>
            <person name="Junaid A."/>
            <person name="Singh B."/>
            <person name="Bhatia S."/>
        </authorList>
    </citation>
    <scope>NUCLEOTIDE SEQUENCE [LARGE SCALE GENOMIC DNA]</scope>
    <source>
        <strain evidence="4">Urdbean</strain>
    </source>
</reference>
<accession>A0AAQ3RRU0</accession>
<dbReference type="PANTHER" id="PTHR23326">
    <property type="entry name" value="CCR4 NOT-RELATED"/>
    <property type="match status" value="1"/>
</dbReference>
<proteinExistence type="inferred from homology"/>
<gene>
    <name evidence="4" type="ORF">V8G54_024978</name>
</gene>
<evidence type="ECO:0008006" key="6">
    <source>
        <dbReference type="Google" id="ProtNLM"/>
    </source>
</evidence>
<dbReference type="EMBL" id="CP144694">
    <property type="protein sequence ID" value="WVZ04172.1"/>
    <property type="molecule type" value="Genomic_DNA"/>
</dbReference>
<dbReference type="Proteomes" id="UP001374535">
    <property type="component" value="Chromosome 7"/>
</dbReference>
<comment type="similarity">
    <text evidence="1">Belongs to the CNOT2/3/5 family.</text>
</comment>
<keyword evidence="5" id="KW-1185">Reference proteome</keyword>
<dbReference type="GO" id="GO:0030015">
    <property type="term" value="C:CCR4-NOT core complex"/>
    <property type="evidence" value="ECO:0007669"/>
    <property type="project" value="InterPro"/>
</dbReference>
<dbReference type="AlphaFoldDB" id="A0AAQ3RRU0"/>
<keyword evidence="2" id="KW-0805">Transcription regulation</keyword>
<name>A0AAQ3RRU0_VIGMU</name>
<evidence type="ECO:0000256" key="3">
    <source>
        <dbReference type="ARBA" id="ARBA00023163"/>
    </source>
</evidence>
<dbReference type="InterPro" id="IPR040168">
    <property type="entry name" value="Not2/3/5"/>
</dbReference>
<evidence type="ECO:0000256" key="1">
    <source>
        <dbReference type="ARBA" id="ARBA00007682"/>
    </source>
</evidence>
<dbReference type="InterPro" id="IPR038635">
    <property type="entry name" value="CCR4-NOT_su2/3/5_C_sf"/>
</dbReference>
<evidence type="ECO:0000313" key="4">
    <source>
        <dbReference type="EMBL" id="WVZ04172.1"/>
    </source>
</evidence>
<evidence type="ECO:0000256" key="2">
    <source>
        <dbReference type="ARBA" id="ARBA00023015"/>
    </source>
</evidence>